<dbReference type="EMBL" id="JEOB01000004">
    <property type="protein sequence ID" value="EXM37530.1"/>
    <property type="molecule type" value="Genomic_DNA"/>
</dbReference>
<protein>
    <recommendedName>
        <fullName evidence="3">DUF4314 domain-containing protein</fullName>
    </recommendedName>
</protein>
<accession>A0A011WKJ6</accession>
<comment type="caution">
    <text evidence="1">The sequence shown here is derived from an EMBL/GenBank/DDBJ whole genome shotgun (WGS) entry which is preliminary data.</text>
</comment>
<dbReference type="Proteomes" id="UP000021369">
    <property type="component" value="Unassembled WGS sequence"/>
</dbReference>
<sequence>MEAITVGEKIRLTNSFTGDHPIDSTATILYINNFDVVSIEWSDGKLSNYSDHQILSNFEEAGA</sequence>
<dbReference type="AlphaFoldDB" id="A0A011WKJ6"/>
<dbReference type="PATRIC" id="fig|1341156.4.peg.3683"/>
<proteinExistence type="predicted"/>
<evidence type="ECO:0000313" key="2">
    <source>
        <dbReference type="Proteomes" id="UP000021369"/>
    </source>
</evidence>
<organism evidence="1 2">
    <name type="scientific">Ruminococcus albus SY3</name>
    <dbReference type="NCBI Taxonomy" id="1341156"/>
    <lineage>
        <taxon>Bacteria</taxon>
        <taxon>Bacillati</taxon>
        <taxon>Bacillota</taxon>
        <taxon>Clostridia</taxon>
        <taxon>Eubacteriales</taxon>
        <taxon>Oscillospiraceae</taxon>
        <taxon>Ruminococcus</taxon>
    </lineage>
</organism>
<reference evidence="1 2" key="1">
    <citation type="submission" date="2013-06" db="EMBL/GenBank/DDBJ databases">
        <title>Rumen cellulosomics: divergent fiber-degrading strategies revealed by comparative genome-wide analysis of six Ruminococcal strains.</title>
        <authorList>
            <person name="Dassa B."/>
            <person name="Borovok I."/>
            <person name="Lamed R."/>
            <person name="Flint H."/>
            <person name="Yeoman C.J."/>
            <person name="White B."/>
            <person name="Bayer E.A."/>
        </authorList>
    </citation>
    <scope>NUCLEOTIDE SEQUENCE [LARGE SCALE GENOMIC DNA]</scope>
    <source>
        <strain evidence="1 2">SY3</strain>
    </source>
</reference>
<name>A0A011WKJ6_RUMAL</name>
<keyword evidence="2" id="KW-1185">Reference proteome</keyword>
<evidence type="ECO:0000313" key="1">
    <source>
        <dbReference type="EMBL" id="EXM37530.1"/>
    </source>
</evidence>
<gene>
    <name evidence="1" type="ORF">RASY3_13300</name>
</gene>
<evidence type="ECO:0008006" key="3">
    <source>
        <dbReference type="Google" id="ProtNLM"/>
    </source>
</evidence>